<dbReference type="HOGENOM" id="CLU_1807008_0_0_1"/>
<evidence type="ECO:0000313" key="1">
    <source>
        <dbReference type="EMBL" id="KIN98478.1"/>
    </source>
</evidence>
<dbReference type="AlphaFoldDB" id="A0A0C3NTB9"/>
<accession>A0A0C3NTB9</accession>
<gene>
    <name evidence="1" type="ORF">M404DRAFT_852145</name>
</gene>
<name>A0A0C3NTB9_PISTI</name>
<dbReference type="EMBL" id="KN832015">
    <property type="protein sequence ID" value="KIN98478.1"/>
    <property type="molecule type" value="Genomic_DNA"/>
</dbReference>
<organism evidence="1 2">
    <name type="scientific">Pisolithus tinctorius Marx 270</name>
    <dbReference type="NCBI Taxonomy" id="870435"/>
    <lineage>
        <taxon>Eukaryota</taxon>
        <taxon>Fungi</taxon>
        <taxon>Dikarya</taxon>
        <taxon>Basidiomycota</taxon>
        <taxon>Agaricomycotina</taxon>
        <taxon>Agaricomycetes</taxon>
        <taxon>Agaricomycetidae</taxon>
        <taxon>Boletales</taxon>
        <taxon>Sclerodermatineae</taxon>
        <taxon>Pisolithaceae</taxon>
        <taxon>Pisolithus</taxon>
    </lineage>
</organism>
<proteinExistence type="predicted"/>
<reference evidence="2" key="2">
    <citation type="submission" date="2015-01" db="EMBL/GenBank/DDBJ databases">
        <title>Evolutionary Origins and Diversification of the Mycorrhizal Mutualists.</title>
        <authorList>
            <consortium name="DOE Joint Genome Institute"/>
            <consortium name="Mycorrhizal Genomics Consortium"/>
            <person name="Kohler A."/>
            <person name="Kuo A."/>
            <person name="Nagy L.G."/>
            <person name="Floudas D."/>
            <person name="Copeland A."/>
            <person name="Barry K.W."/>
            <person name="Cichocki N."/>
            <person name="Veneault-Fourrey C."/>
            <person name="LaButti K."/>
            <person name="Lindquist E.A."/>
            <person name="Lipzen A."/>
            <person name="Lundell T."/>
            <person name="Morin E."/>
            <person name="Murat C."/>
            <person name="Riley R."/>
            <person name="Ohm R."/>
            <person name="Sun H."/>
            <person name="Tunlid A."/>
            <person name="Henrissat B."/>
            <person name="Grigoriev I.V."/>
            <person name="Hibbett D.S."/>
            <person name="Martin F."/>
        </authorList>
    </citation>
    <scope>NUCLEOTIDE SEQUENCE [LARGE SCALE GENOMIC DNA]</scope>
    <source>
        <strain evidence="2">Marx 270</strain>
    </source>
</reference>
<dbReference type="Proteomes" id="UP000054217">
    <property type="component" value="Unassembled WGS sequence"/>
</dbReference>
<keyword evidence="2" id="KW-1185">Reference proteome</keyword>
<dbReference type="InParanoid" id="A0A0C3NTB9"/>
<reference evidence="1 2" key="1">
    <citation type="submission" date="2014-04" db="EMBL/GenBank/DDBJ databases">
        <authorList>
            <consortium name="DOE Joint Genome Institute"/>
            <person name="Kuo A."/>
            <person name="Kohler A."/>
            <person name="Costa M.D."/>
            <person name="Nagy L.G."/>
            <person name="Floudas D."/>
            <person name="Copeland A."/>
            <person name="Barry K.W."/>
            <person name="Cichocki N."/>
            <person name="Veneault-Fourrey C."/>
            <person name="LaButti K."/>
            <person name="Lindquist E.A."/>
            <person name="Lipzen A."/>
            <person name="Lundell T."/>
            <person name="Morin E."/>
            <person name="Murat C."/>
            <person name="Sun H."/>
            <person name="Tunlid A."/>
            <person name="Henrissat B."/>
            <person name="Grigoriev I.V."/>
            <person name="Hibbett D.S."/>
            <person name="Martin F."/>
            <person name="Nordberg H.P."/>
            <person name="Cantor M.N."/>
            <person name="Hua S.X."/>
        </authorList>
    </citation>
    <scope>NUCLEOTIDE SEQUENCE [LARGE SCALE GENOMIC DNA]</scope>
    <source>
        <strain evidence="1 2">Marx 270</strain>
    </source>
</reference>
<protein>
    <submittedName>
        <fullName evidence="1">Uncharacterized protein</fullName>
    </submittedName>
</protein>
<sequence>MSVRSPRHCEVSLNLTSFGSRLTERRTIHYCTKVGVNTALAIRGMPESASELVVQCYYAQTTSSRFSYFPTSFFSDFDGSRAQVGGIRDYTRYFACSSCSWACSPDLRSRLCLMRGEAMRNYVPSGFIDAHLPAEDRPDPLHI</sequence>
<evidence type="ECO:0000313" key="2">
    <source>
        <dbReference type="Proteomes" id="UP000054217"/>
    </source>
</evidence>